<dbReference type="PANTHER" id="PTHR23417">
    <property type="entry name" value="3-DEOXY-D-MANNO-OCTULOSONIC-ACID TRANSFERASE/TRNA GUANINE-N 7 - -METHYLTRANSFERASE"/>
    <property type="match status" value="1"/>
</dbReference>
<dbReference type="Gene3D" id="3.40.50.150">
    <property type="entry name" value="Vaccinia Virus protein VP39"/>
    <property type="match status" value="1"/>
</dbReference>
<keyword evidence="5 7" id="KW-0949">S-adenosyl-L-methionine</keyword>
<protein>
    <recommendedName>
        <fullName evidence="7">tRNA (guanine-N(7)-)-methyltransferase</fullName>
        <ecNumber evidence="7">2.1.1.33</ecNumber>
    </recommendedName>
    <alternativeName>
        <fullName evidence="7">tRNA (guanine(46)-N(7))-methyltransferase</fullName>
    </alternativeName>
    <alternativeName>
        <fullName evidence="7">tRNA(m7G46)-methyltransferase</fullName>
    </alternativeName>
</protein>
<dbReference type="HAMAP" id="MF_01057">
    <property type="entry name" value="tRNA_methyltr_TrmB"/>
    <property type="match status" value="1"/>
</dbReference>
<evidence type="ECO:0000313" key="9">
    <source>
        <dbReference type="Proteomes" id="UP000636891"/>
    </source>
</evidence>
<evidence type="ECO:0000256" key="6">
    <source>
        <dbReference type="ARBA" id="ARBA00022694"/>
    </source>
</evidence>
<sequence length="247" mass="28140">MGKDKIRRFAENATFRCVVQPGFEEVFRKDYALKGKWNRDFFGNDRPIVLELGCGRGEYTVALGERFPERNFIGVDVKGARLWRGAKTATENGMKNVAFLRTRIEFIDSCFAPGEVDEIWITFPDPQLNKNRIKKRLTAPQFLAMYARFLREGGMINLKTDSVHLHEYTKNLARGNGLPVAACCDDIYGTGFADEVLSIKTTYEQRFLQEGLPITYLRFGFGDRREFETIPFAPDEALLSAGVAVQR</sequence>
<comment type="catalytic activity">
    <reaction evidence="1 7">
        <text>guanosine(46) in tRNA + S-adenosyl-L-methionine = N(7)-methylguanosine(46) in tRNA + S-adenosyl-L-homocysteine</text>
        <dbReference type="Rhea" id="RHEA:42708"/>
        <dbReference type="Rhea" id="RHEA-COMP:10188"/>
        <dbReference type="Rhea" id="RHEA-COMP:10189"/>
        <dbReference type="ChEBI" id="CHEBI:57856"/>
        <dbReference type="ChEBI" id="CHEBI:59789"/>
        <dbReference type="ChEBI" id="CHEBI:74269"/>
        <dbReference type="ChEBI" id="CHEBI:74480"/>
        <dbReference type="EC" id="2.1.1.33"/>
    </reaction>
</comment>
<evidence type="ECO:0000256" key="3">
    <source>
        <dbReference type="ARBA" id="ARBA00022603"/>
    </source>
</evidence>
<comment type="pathway">
    <text evidence="7">tRNA modification; N(7)-methylguanine-tRNA biosynthesis.</text>
</comment>
<keyword evidence="4 7" id="KW-0808">Transferase</keyword>
<feature type="binding site" evidence="7">
    <location>
        <begin position="201"/>
        <end position="204"/>
    </location>
    <ligand>
        <name>substrate</name>
    </ligand>
</feature>
<proteinExistence type="inferred from homology"/>
<organism evidence="8 9">
    <name type="scientific">Alistipes hominis</name>
    <dbReference type="NCBI Taxonomy" id="2763015"/>
    <lineage>
        <taxon>Bacteria</taxon>
        <taxon>Pseudomonadati</taxon>
        <taxon>Bacteroidota</taxon>
        <taxon>Bacteroidia</taxon>
        <taxon>Bacteroidales</taxon>
        <taxon>Rikenellaceae</taxon>
        <taxon>Alistipes</taxon>
    </lineage>
</organism>
<dbReference type="NCBIfam" id="NF001080">
    <property type="entry name" value="PRK00121.2-2"/>
    <property type="match status" value="1"/>
</dbReference>
<dbReference type="EMBL" id="JACOOK010000004">
    <property type="protein sequence ID" value="MBC5617088.1"/>
    <property type="molecule type" value="Genomic_DNA"/>
</dbReference>
<comment type="function">
    <text evidence="2 7">Catalyzes the formation of N(7)-methylguanine at position 46 (m7G46) in tRNA.</text>
</comment>
<comment type="similarity">
    <text evidence="7">Belongs to the class I-like SAM-binding methyltransferase superfamily. TrmB family.</text>
</comment>
<evidence type="ECO:0000313" key="8">
    <source>
        <dbReference type="EMBL" id="MBC5617088.1"/>
    </source>
</evidence>
<gene>
    <name evidence="7 8" type="primary">trmB</name>
    <name evidence="8" type="ORF">H8S08_08675</name>
</gene>
<evidence type="ECO:0000256" key="4">
    <source>
        <dbReference type="ARBA" id="ARBA00022679"/>
    </source>
</evidence>
<dbReference type="GO" id="GO:0008176">
    <property type="term" value="F:tRNA (guanine(46)-N7)-methyltransferase activity"/>
    <property type="evidence" value="ECO:0007669"/>
    <property type="project" value="UniProtKB-EC"/>
</dbReference>
<comment type="caution">
    <text evidence="8">The sequence shown here is derived from an EMBL/GenBank/DDBJ whole genome shotgun (WGS) entry which is preliminary data.</text>
</comment>
<dbReference type="SUPFAM" id="SSF53335">
    <property type="entry name" value="S-adenosyl-L-methionine-dependent methyltransferases"/>
    <property type="match status" value="1"/>
</dbReference>
<feature type="binding site" evidence="7">
    <location>
        <position position="51"/>
    </location>
    <ligand>
        <name>S-adenosyl-L-methionine</name>
        <dbReference type="ChEBI" id="CHEBI:59789"/>
    </ligand>
</feature>
<dbReference type="NCBIfam" id="TIGR00091">
    <property type="entry name" value="tRNA (guanosine(46)-N7)-methyltransferase TrmB"/>
    <property type="match status" value="1"/>
</dbReference>
<feature type="binding site" evidence="7">
    <location>
        <position position="125"/>
    </location>
    <ligand>
        <name>S-adenosyl-L-methionine</name>
        <dbReference type="ChEBI" id="CHEBI:59789"/>
    </ligand>
</feature>
<keyword evidence="9" id="KW-1185">Reference proteome</keyword>
<keyword evidence="3 7" id="KW-0489">Methyltransferase</keyword>
<dbReference type="InterPro" id="IPR055361">
    <property type="entry name" value="tRNA_methyltr_TrmB_bact"/>
</dbReference>
<dbReference type="InterPro" id="IPR003358">
    <property type="entry name" value="tRNA_(Gua-N-7)_MeTrfase_Trmb"/>
</dbReference>
<comment type="caution">
    <text evidence="7">Lacks conserved residue(s) required for the propagation of feature annotation.</text>
</comment>
<evidence type="ECO:0000256" key="2">
    <source>
        <dbReference type="ARBA" id="ARBA00003015"/>
    </source>
</evidence>
<dbReference type="Pfam" id="PF02390">
    <property type="entry name" value="Methyltransf_4"/>
    <property type="match status" value="1"/>
</dbReference>
<dbReference type="PROSITE" id="PS51625">
    <property type="entry name" value="SAM_MT_TRMB"/>
    <property type="match status" value="1"/>
</dbReference>
<feature type="binding site" evidence="7">
    <location>
        <position position="76"/>
    </location>
    <ligand>
        <name>S-adenosyl-L-methionine</name>
        <dbReference type="ChEBI" id="CHEBI:59789"/>
    </ligand>
</feature>
<dbReference type="PANTHER" id="PTHR23417:SF14">
    <property type="entry name" value="PENTACOTRIPEPTIDE-REPEAT REGION OF PRORP DOMAIN-CONTAINING PROTEIN"/>
    <property type="match status" value="1"/>
</dbReference>
<name>A0ABR7CN43_9BACT</name>
<reference evidence="8 9" key="1">
    <citation type="submission" date="2020-08" db="EMBL/GenBank/DDBJ databases">
        <title>Genome public.</title>
        <authorList>
            <person name="Liu C."/>
            <person name="Sun Q."/>
        </authorList>
    </citation>
    <scope>NUCLEOTIDE SEQUENCE [LARGE SCALE GENOMIC DNA]</scope>
    <source>
        <strain evidence="8 9">New-7</strain>
    </source>
</reference>
<evidence type="ECO:0000256" key="5">
    <source>
        <dbReference type="ARBA" id="ARBA00022691"/>
    </source>
</evidence>
<accession>A0ABR7CN43</accession>
<feature type="binding site" evidence="7">
    <location>
        <position position="161"/>
    </location>
    <ligand>
        <name>substrate</name>
    </ligand>
</feature>
<dbReference type="EC" id="2.1.1.33" evidence="7"/>
<evidence type="ECO:0000256" key="1">
    <source>
        <dbReference type="ARBA" id="ARBA00000142"/>
    </source>
</evidence>
<evidence type="ECO:0000256" key="7">
    <source>
        <dbReference type="HAMAP-Rule" id="MF_01057"/>
    </source>
</evidence>
<dbReference type="InterPro" id="IPR029063">
    <property type="entry name" value="SAM-dependent_MTases_sf"/>
</dbReference>
<dbReference type="Proteomes" id="UP000636891">
    <property type="component" value="Unassembled WGS sequence"/>
</dbReference>
<keyword evidence="6 7" id="KW-0819">tRNA processing</keyword>
<dbReference type="RefSeq" id="WP_055205755.1">
    <property type="nucleotide sequence ID" value="NZ_JACOOK010000004.1"/>
</dbReference>